<protein>
    <submittedName>
        <fullName evidence="8">OmpA family protein</fullName>
    </submittedName>
</protein>
<sequence length="278" mass="30150">MTRSAPHKPLFAAALLLGLSACASGPDEYAPLAQVEERFTVARQEQVPALAPVAFQDAERSLQTAKAALGDASEAEIAHLTTVADRQLEVARADAAAAKAREERQAMVGQREQILLSAREQQLAQARLTAEQERLRVQALESQLAEYESRQTERGLVLTLRDITFDLDSASLSPGDQERLRPLADFLRNHPDRMVTIEGHTDSSGADSYNQQLSQRRAEAVEDFLVAQGIEPGRVRATGRGEAVPVASNDTQAGRLQNRRIEVVIGDPGGIRGVAASR</sequence>
<keyword evidence="5" id="KW-0175">Coiled coil</keyword>
<evidence type="ECO:0000256" key="1">
    <source>
        <dbReference type="ARBA" id="ARBA00004442"/>
    </source>
</evidence>
<dbReference type="GO" id="GO:0009279">
    <property type="term" value="C:cell outer membrane"/>
    <property type="evidence" value="ECO:0007669"/>
    <property type="project" value="UniProtKB-SubCell"/>
</dbReference>
<dbReference type="CDD" id="cd07185">
    <property type="entry name" value="OmpA_C-like"/>
    <property type="match status" value="1"/>
</dbReference>
<dbReference type="EMBL" id="CP051775">
    <property type="protein sequence ID" value="QJE74221.1"/>
    <property type="molecule type" value="Genomic_DNA"/>
</dbReference>
<feature type="domain" description="OmpA-like" evidence="7">
    <location>
        <begin position="152"/>
        <end position="269"/>
    </location>
</feature>
<reference evidence="8" key="1">
    <citation type="submission" date="2020-04" db="EMBL/GenBank/DDBJ databases">
        <title>A desert anoxygenic phototrophic bacterium fixes CO2 using RubisCO under aerobic conditions.</title>
        <authorList>
            <person name="Tang K."/>
        </authorList>
    </citation>
    <scope>NUCLEOTIDE SEQUENCE [LARGE SCALE GENOMIC DNA]</scope>
    <source>
        <strain evidence="8">MIMtkB3</strain>
    </source>
</reference>
<evidence type="ECO:0000256" key="4">
    <source>
        <dbReference type="PROSITE-ProRule" id="PRU00473"/>
    </source>
</evidence>
<dbReference type="PANTHER" id="PTHR30329">
    <property type="entry name" value="STATOR ELEMENT OF FLAGELLAR MOTOR COMPLEX"/>
    <property type="match status" value="1"/>
</dbReference>
<proteinExistence type="predicted"/>
<keyword evidence="2 4" id="KW-0472">Membrane</keyword>
<dbReference type="InterPro" id="IPR025511">
    <property type="entry name" value="DUF4398"/>
</dbReference>
<accession>A0A858RA39</accession>
<dbReference type="KEGG" id="acru:HHL28_15045"/>
<feature type="chain" id="PRO_5032373186" evidence="6">
    <location>
        <begin position="24"/>
        <end position="278"/>
    </location>
</feature>
<dbReference type="Pfam" id="PF14346">
    <property type="entry name" value="DUF4398"/>
    <property type="match status" value="1"/>
</dbReference>
<feature type="signal peptide" evidence="6">
    <location>
        <begin position="1"/>
        <end position="23"/>
    </location>
</feature>
<dbReference type="PROSITE" id="PS51123">
    <property type="entry name" value="OMPA_2"/>
    <property type="match status" value="1"/>
</dbReference>
<dbReference type="PROSITE" id="PS51257">
    <property type="entry name" value="PROKAR_LIPOPROTEIN"/>
    <property type="match status" value="1"/>
</dbReference>
<evidence type="ECO:0000313" key="9">
    <source>
        <dbReference type="Proteomes" id="UP000501891"/>
    </source>
</evidence>
<keyword evidence="9" id="KW-1185">Reference proteome</keyword>
<dbReference type="PRINTS" id="PR01023">
    <property type="entry name" value="NAFLGMOTY"/>
</dbReference>
<name>A0A858RA39_9PROT</name>
<dbReference type="Gene3D" id="3.30.1330.60">
    <property type="entry name" value="OmpA-like domain"/>
    <property type="match status" value="1"/>
</dbReference>
<dbReference type="InterPro" id="IPR006664">
    <property type="entry name" value="OMP_bac"/>
</dbReference>
<evidence type="ECO:0000256" key="5">
    <source>
        <dbReference type="SAM" id="Coils"/>
    </source>
</evidence>
<dbReference type="AlphaFoldDB" id="A0A858RA39"/>
<comment type="subcellular location">
    <subcellularLocation>
        <location evidence="1">Cell outer membrane</location>
    </subcellularLocation>
</comment>
<evidence type="ECO:0000313" key="8">
    <source>
        <dbReference type="EMBL" id="QJE74221.1"/>
    </source>
</evidence>
<gene>
    <name evidence="8" type="ORF">HHL28_15045</name>
</gene>
<dbReference type="InterPro" id="IPR050330">
    <property type="entry name" value="Bact_OuterMem_StrucFunc"/>
</dbReference>
<evidence type="ECO:0000259" key="7">
    <source>
        <dbReference type="PROSITE" id="PS51123"/>
    </source>
</evidence>
<evidence type="ECO:0000256" key="3">
    <source>
        <dbReference type="ARBA" id="ARBA00023237"/>
    </source>
</evidence>
<keyword evidence="3" id="KW-0998">Cell outer membrane</keyword>
<dbReference type="PANTHER" id="PTHR30329:SF21">
    <property type="entry name" value="LIPOPROTEIN YIAD-RELATED"/>
    <property type="match status" value="1"/>
</dbReference>
<dbReference type="SUPFAM" id="SSF103088">
    <property type="entry name" value="OmpA-like"/>
    <property type="match status" value="1"/>
</dbReference>
<feature type="coiled-coil region" evidence="5">
    <location>
        <begin position="123"/>
        <end position="150"/>
    </location>
</feature>
<organism evidence="8 9">
    <name type="scientific">Aerophototrophica crusticola</name>
    <dbReference type="NCBI Taxonomy" id="1709002"/>
    <lineage>
        <taxon>Bacteria</taxon>
        <taxon>Pseudomonadati</taxon>
        <taxon>Pseudomonadota</taxon>
        <taxon>Alphaproteobacteria</taxon>
        <taxon>Rhodospirillales</taxon>
        <taxon>Rhodospirillaceae</taxon>
        <taxon>Aerophototrophica</taxon>
    </lineage>
</organism>
<evidence type="ECO:0000256" key="6">
    <source>
        <dbReference type="SAM" id="SignalP"/>
    </source>
</evidence>
<dbReference type="Proteomes" id="UP000501891">
    <property type="component" value="Chromosome"/>
</dbReference>
<dbReference type="Pfam" id="PF00691">
    <property type="entry name" value="OmpA"/>
    <property type="match status" value="1"/>
</dbReference>
<dbReference type="InterPro" id="IPR036737">
    <property type="entry name" value="OmpA-like_sf"/>
</dbReference>
<keyword evidence="6" id="KW-0732">Signal</keyword>
<evidence type="ECO:0000256" key="2">
    <source>
        <dbReference type="ARBA" id="ARBA00023136"/>
    </source>
</evidence>
<dbReference type="InterPro" id="IPR006665">
    <property type="entry name" value="OmpA-like"/>
</dbReference>
<dbReference type="PRINTS" id="PR01021">
    <property type="entry name" value="OMPADOMAIN"/>
</dbReference>